<dbReference type="SMART" id="SM00895">
    <property type="entry name" value="FCD"/>
    <property type="match status" value="1"/>
</dbReference>
<dbReference type="Gene3D" id="1.20.120.530">
    <property type="entry name" value="GntR ligand-binding domain-like"/>
    <property type="match status" value="1"/>
</dbReference>
<accession>A0A317PT03</accession>
<evidence type="ECO:0000256" key="2">
    <source>
        <dbReference type="ARBA" id="ARBA00023125"/>
    </source>
</evidence>
<dbReference type="SUPFAM" id="SSF48008">
    <property type="entry name" value="GntR ligand-binding domain-like"/>
    <property type="match status" value="1"/>
</dbReference>
<protein>
    <submittedName>
        <fullName evidence="5">GntR family transcriptional regulator</fullName>
    </submittedName>
</protein>
<dbReference type="GO" id="GO:0003700">
    <property type="term" value="F:DNA-binding transcription factor activity"/>
    <property type="evidence" value="ECO:0007669"/>
    <property type="project" value="InterPro"/>
</dbReference>
<dbReference type="CDD" id="cd07377">
    <property type="entry name" value="WHTH_GntR"/>
    <property type="match status" value="1"/>
</dbReference>
<dbReference type="PRINTS" id="PR00035">
    <property type="entry name" value="HTHGNTR"/>
</dbReference>
<dbReference type="InterPro" id="IPR011711">
    <property type="entry name" value="GntR_C"/>
</dbReference>
<dbReference type="InterPro" id="IPR008920">
    <property type="entry name" value="TF_FadR/GntR_C"/>
</dbReference>
<evidence type="ECO:0000313" key="5">
    <source>
        <dbReference type="EMBL" id="PWW04592.1"/>
    </source>
</evidence>
<organism evidence="5 6">
    <name type="scientific">Hoeflea marina</name>
    <dbReference type="NCBI Taxonomy" id="274592"/>
    <lineage>
        <taxon>Bacteria</taxon>
        <taxon>Pseudomonadati</taxon>
        <taxon>Pseudomonadota</taxon>
        <taxon>Alphaproteobacteria</taxon>
        <taxon>Hyphomicrobiales</taxon>
        <taxon>Rhizobiaceae</taxon>
        <taxon>Hoeflea</taxon>
    </lineage>
</organism>
<dbReference type="Proteomes" id="UP000246352">
    <property type="component" value="Unassembled WGS sequence"/>
</dbReference>
<dbReference type="EMBL" id="QGTR01000001">
    <property type="protein sequence ID" value="PWW04592.1"/>
    <property type="molecule type" value="Genomic_DNA"/>
</dbReference>
<reference evidence="5 6" key="1">
    <citation type="submission" date="2018-05" db="EMBL/GenBank/DDBJ databases">
        <title>Genomic Encyclopedia of Type Strains, Phase IV (KMG-IV): sequencing the most valuable type-strain genomes for metagenomic binning, comparative biology and taxonomic classification.</title>
        <authorList>
            <person name="Goeker M."/>
        </authorList>
    </citation>
    <scope>NUCLEOTIDE SEQUENCE [LARGE SCALE GENOMIC DNA]</scope>
    <source>
        <strain evidence="5 6">DSM 16791</strain>
    </source>
</reference>
<gene>
    <name evidence="5" type="ORF">DFR52_1011291</name>
</gene>
<dbReference type="RefSeq" id="WP_158284874.1">
    <property type="nucleotide sequence ID" value="NZ_QGTR01000001.1"/>
</dbReference>
<evidence type="ECO:0000313" key="6">
    <source>
        <dbReference type="Proteomes" id="UP000246352"/>
    </source>
</evidence>
<keyword evidence="1" id="KW-0805">Transcription regulation</keyword>
<feature type="domain" description="HTH gntR-type" evidence="4">
    <location>
        <begin position="18"/>
        <end position="86"/>
    </location>
</feature>
<dbReference type="AlphaFoldDB" id="A0A317PT03"/>
<comment type="caution">
    <text evidence="5">The sequence shown here is derived from an EMBL/GenBank/DDBJ whole genome shotgun (WGS) entry which is preliminary data.</text>
</comment>
<evidence type="ECO:0000256" key="3">
    <source>
        <dbReference type="ARBA" id="ARBA00023163"/>
    </source>
</evidence>
<dbReference type="Gene3D" id="1.10.10.10">
    <property type="entry name" value="Winged helix-like DNA-binding domain superfamily/Winged helix DNA-binding domain"/>
    <property type="match status" value="1"/>
</dbReference>
<dbReference type="Pfam" id="PF00392">
    <property type="entry name" value="GntR"/>
    <property type="match status" value="1"/>
</dbReference>
<dbReference type="PANTHER" id="PTHR43537:SF5">
    <property type="entry name" value="UXU OPERON TRANSCRIPTIONAL REGULATOR"/>
    <property type="match status" value="1"/>
</dbReference>
<dbReference type="SMART" id="SM00345">
    <property type="entry name" value="HTH_GNTR"/>
    <property type="match status" value="1"/>
</dbReference>
<dbReference type="InterPro" id="IPR000524">
    <property type="entry name" value="Tscrpt_reg_HTH_GntR"/>
</dbReference>
<dbReference type="PANTHER" id="PTHR43537">
    <property type="entry name" value="TRANSCRIPTIONAL REGULATOR, GNTR FAMILY"/>
    <property type="match status" value="1"/>
</dbReference>
<keyword evidence="2" id="KW-0238">DNA-binding</keyword>
<dbReference type="PROSITE" id="PS50949">
    <property type="entry name" value="HTH_GNTR"/>
    <property type="match status" value="1"/>
</dbReference>
<keyword evidence="6" id="KW-1185">Reference proteome</keyword>
<proteinExistence type="predicted"/>
<dbReference type="SUPFAM" id="SSF46785">
    <property type="entry name" value="Winged helix' DNA-binding domain"/>
    <property type="match status" value="1"/>
</dbReference>
<dbReference type="InterPro" id="IPR036388">
    <property type="entry name" value="WH-like_DNA-bd_sf"/>
</dbReference>
<keyword evidence="3" id="KW-0804">Transcription</keyword>
<dbReference type="GO" id="GO:0003677">
    <property type="term" value="F:DNA binding"/>
    <property type="evidence" value="ECO:0007669"/>
    <property type="project" value="UniProtKB-KW"/>
</dbReference>
<dbReference type="OrthoDB" id="9812645at2"/>
<sequence length="244" mass="27751">MDRIKPLQPPGSRLVRQVRVYRQIADNLESRIALAEFEPGQRLPTERDLARDYRVSRTCVREALLALEISGLVTIRVGAGVFVNAPPSPDATPTRPHAGMDQHSPSDLMQARLALEPEVCGLAAVNATPEDIETIESFLQKMREEHRMATETEQGDREFHFAIARATQNPVLVQLIHRLWDEMTGPMWQGLQKHVRSPILRLRWIEDHEAIVNALRSGERRRAHTAMRAHIRNVVSAFDKARFP</sequence>
<evidence type="ECO:0000256" key="1">
    <source>
        <dbReference type="ARBA" id="ARBA00023015"/>
    </source>
</evidence>
<name>A0A317PT03_9HYPH</name>
<dbReference type="Pfam" id="PF07729">
    <property type="entry name" value="FCD"/>
    <property type="match status" value="1"/>
</dbReference>
<dbReference type="InterPro" id="IPR036390">
    <property type="entry name" value="WH_DNA-bd_sf"/>
</dbReference>
<evidence type="ECO:0000259" key="4">
    <source>
        <dbReference type="PROSITE" id="PS50949"/>
    </source>
</evidence>